<dbReference type="Proteomes" id="UP001206128">
    <property type="component" value="Unassembled WGS sequence"/>
</dbReference>
<evidence type="ECO:0000313" key="3">
    <source>
        <dbReference type="Proteomes" id="UP001206128"/>
    </source>
</evidence>
<organism evidence="2 3">
    <name type="scientific">Goodfellowiella coeruleoviolacea</name>
    <dbReference type="NCBI Taxonomy" id="334858"/>
    <lineage>
        <taxon>Bacteria</taxon>
        <taxon>Bacillati</taxon>
        <taxon>Actinomycetota</taxon>
        <taxon>Actinomycetes</taxon>
        <taxon>Pseudonocardiales</taxon>
        <taxon>Pseudonocardiaceae</taxon>
        <taxon>Goodfellowiella</taxon>
    </lineage>
</organism>
<sequence length="215" mass="22691">MPNLPTTDDVRKLSEQALAVARTPLLAALGAGDLAAKAIAEVLTKAKSRLAERADAAKAAVDELPTDLGGLREKLDPAELRKLADAYTQSAVQLYQYLAEHGEETLDRLRAQPQVQQAIKQVGDAVDAGRQRAETAAGEARDLADDVLGKVTRRTRAAGEQVADGIDTATERVAETVERAGAEVASKTRGATRKAANRTAPSKSTGPGDTDKNTR</sequence>
<dbReference type="RefSeq" id="WP_253771512.1">
    <property type="nucleotide sequence ID" value="NZ_JAMTCK010000006.1"/>
</dbReference>
<dbReference type="SUPFAM" id="SSF58113">
    <property type="entry name" value="Apolipoprotein A-I"/>
    <property type="match status" value="1"/>
</dbReference>
<name>A0AAE3GE23_9PSEU</name>
<protein>
    <submittedName>
        <fullName evidence="2">Heparin binding hemagglutinin HbhA</fullName>
    </submittedName>
</protein>
<reference evidence="2" key="1">
    <citation type="submission" date="2022-06" db="EMBL/GenBank/DDBJ databases">
        <title>Genomic Encyclopedia of Archaeal and Bacterial Type Strains, Phase II (KMG-II): from individual species to whole genera.</title>
        <authorList>
            <person name="Goeker M."/>
        </authorList>
    </citation>
    <scope>NUCLEOTIDE SEQUENCE</scope>
    <source>
        <strain evidence="2">DSM 43935</strain>
    </source>
</reference>
<feature type="region of interest" description="Disordered" evidence="1">
    <location>
        <begin position="178"/>
        <end position="215"/>
    </location>
</feature>
<evidence type="ECO:0000313" key="2">
    <source>
        <dbReference type="EMBL" id="MCP2166038.1"/>
    </source>
</evidence>
<dbReference type="EMBL" id="JAMTCK010000006">
    <property type="protein sequence ID" value="MCP2166038.1"/>
    <property type="molecule type" value="Genomic_DNA"/>
</dbReference>
<accession>A0AAE3GE23</accession>
<dbReference type="AlphaFoldDB" id="A0AAE3GE23"/>
<proteinExistence type="predicted"/>
<dbReference type="Gene3D" id="1.20.120.20">
    <property type="entry name" value="Apolipoprotein"/>
    <property type="match status" value="1"/>
</dbReference>
<evidence type="ECO:0000256" key="1">
    <source>
        <dbReference type="SAM" id="MobiDB-lite"/>
    </source>
</evidence>
<gene>
    <name evidence="2" type="ORF">LX83_002897</name>
</gene>
<keyword evidence="3" id="KW-1185">Reference proteome</keyword>
<comment type="caution">
    <text evidence="2">The sequence shown here is derived from an EMBL/GenBank/DDBJ whole genome shotgun (WGS) entry which is preliminary data.</text>
</comment>